<dbReference type="InterPro" id="IPR005503">
    <property type="entry name" value="FliL"/>
</dbReference>
<dbReference type="GO" id="GO:0006935">
    <property type="term" value="P:chemotaxis"/>
    <property type="evidence" value="ECO:0007669"/>
    <property type="project" value="UniProtKB-KW"/>
</dbReference>
<evidence type="ECO:0000256" key="1">
    <source>
        <dbReference type="ARBA" id="ARBA00002254"/>
    </source>
</evidence>
<keyword evidence="12" id="KW-0282">Flagellum</keyword>
<dbReference type="PANTHER" id="PTHR35091">
    <property type="entry name" value="FLAGELLAR PROTEIN FLIL"/>
    <property type="match status" value="1"/>
</dbReference>
<protein>
    <recommendedName>
        <fullName evidence="10">Flagellar protein FliL</fullName>
    </recommendedName>
</protein>
<evidence type="ECO:0000313" key="12">
    <source>
        <dbReference type="EMBL" id="RZD18584.1"/>
    </source>
</evidence>
<comment type="similarity">
    <text evidence="3 10">Belongs to the FliL family.</text>
</comment>
<dbReference type="Proteomes" id="UP000319296">
    <property type="component" value="Unassembled WGS sequence"/>
</dbReference>
<comment type="caution">
    <text evidence="12">The sequence shown here is derived from an EMBL/GenBank/DDBJ whole genome shotgun (WGS) entry which is preliminary data.</text>
</comment>
<keyword evidence="8 10" id="KW-1133">Transmembrane helix</keyword>
<dbReference type="Pfam" id="PF03748">
    <property type="entry name" value="FliL"/>
    <property type="match status" value="1"/>
</dbReference>
<keyword evidence="12" id="KW-0966">Cell projection</keyword>
<reference evidence="12 13" key="1">
    <citation type="journal article" date="2019" name="ISME J.">
        <title>Insights into ecological role of a new deltaproteobacterial order Candidatus Acidulodesulfobacterales by metagenomics and metatranscriptomics.</title>
        <authorList>
            <person name="Tan S."/>
            <person name="Liu J."/>
            <person name="Fang Y."/>
            <person name="Hedlund B.P."/>
            <person name="Lian Z.H."/>
            <person name="Huang L.Y."/>
            <person name="Li J.T."/>
            <person name="Huang L.N."/>
            <person name="Li W.J."/>
            <person name="Jiang H.C."/>
            <person name="Dong H.L."/>
            <person name="Shu W.S."/>
        </authorList>
    </citation>
    <scope>NUCLEOTIDE SEQUENCE [LARGE SCALE GENOMIC DNA]</scope>
    <source>
        <strain evidence="12">AP1</strain>
    </source>
</reference>
<keyword evidence="4 10" id="KW-1003">Cell membrane</keyword>
<dbReference type="GO" id="GO:0009425">
    <property type="term" value="C:bacterial-type flagellum basal body"/>
    <property type="evidence" value="ECO:0007669"/>
    <property type="project" value="InterPro"/>
</dbReference>
<evidence type="ECO:0000256" key="3">
    <source>
        <dbReference type="ARBA" id="ARBA00008281"/>
    </source>
</evidence>
<dbReference type="GO" id="GO:0071978">
    <property type="term" value="P:bacterial-type flagellum-dependent swarming motility"/>
    <property type="evidence" value="ECO:0007669"/>
    <property type="project" value="TreeGrafter"/>
</dbReference>
<evidence type="ECO:0000256" key="8">
    <source>
        <dbReference type="ARBA" id="ARBA00022989"/>
    </source>
</evidence>
<organism evidence="12 13">
    <name type="scientific">Candidatus Acididesulfobacter diazotrophicus</name>
    <dbReference type="NCBI Taxonomy" id="2597226"/>
    <lineage>
        <taxon>Bacteria</taxon>
        <taxon>Deltaproteobacteria</taxon>
        <taxon>Candidatus Acidulodesulfobacterales</taxon>
        <taxon>Candidatus Acididesulfobacter</taxon>
    </lineage>
</organism>
<evidence type="ECO:0000256" key="11">
    <source>
        <dbReference type="SAM" id="MobiDB-lite"/>
    </source>
</evidence>
<evidence type="ECO:0000256" key="2">
    <source>
        <dbReference type="ARBA" id="ARBA00004162"/>
    </source>
</evidence>
<sequence length="180" mass="19399">MAGEKPNGSKEMGGDDSELSSIEGLDSKKIKNKSGLKKIIFIVVPILILLGGGFAVYHFILSKPAGKVAPTAINVRKNITPGNMIELKPFLTNLANKNSSSYVKASITVELKPGGNAGLFKQLTPQIRNSIIMILSSKTSHEINTPAGITALRHQIARSLNRILGRGQVVSVYFNNYLVQ</sequence>
<keyword evidence="7 10" id="KW-0283">Flagellar rotation</keyword>
<comment type="subcellular location">
    <subcellularLocation>
        <location evidence="2">Cell membrane</location>
        <topology evidence="2">Single-pass membrane protein</topology>
    </subcellularLocation>
</comment>
<keyword evidence="9 10" id="KW-0472">Membrane</keyword>
<keyword evidence="12" id="KW-0969">Cilium</keyword>
<dbReference type="PANTHER" id="PTHR35091:SF2">
    <property type="entry name" value="FLAGELLAR PROTEIN FLIL"/>
    <property type="match status" value="1"/>
</dbReference>
<accession>A0A519BMT9</accession>
<evidence type="ECO:0000256" key="9">
    <source>
        <dbReference type="ARBA" id="ARBA00023136"/>
    </source>
</evidence>
<keyword evidence="6 10" id="KW-0812">Transmembrane</keyword>
<gene>
    <name evidence="12" type="ORF">EVG15_05145</name>
</gene>
<evidence type="ECO:0000256" key="10">
    <source>
        <dbReference type="RuleBase" id="RU364125"/>
    </source>
</evidence>
<comment type="function">
    <text evidence="1 10">Controls the rotational direction of flagella during chemotaxis.</text>
</comment>
<name>A0A519BMT9_9DELT</name>
<feature type="transmembrane region" description="Helical" evidence="10">
    <location>
        <begin position="39"/>
        <end position="60"/>
    </location>
</feature>
<evidence type="ECO:0000313" key="13">
    <source>
        <dbReference type="Proteomes" id="UP000319296"/>
    </source>
</evidence>
<dbReference type="GO" id="GO:0005886">
    <property type="term" value="C:plasma membrane"/>
    <property type="evidence" value="ECO:0007669"/>
    <property type="project" value="UniProtKB-SubCell"/>
</dbReference>
<proteinExistence type="inferred from homology"/>
<feature type="region of interest" description="Disordered" evidence="11">
    <location>
        <begin position="1"/>
        <end position="20"/>
    </location>
</feature>
<evidence type="ECO:0000256" key="7">
    <source>
        <dbReference type="ARBA" id="ARBA00022779"/>
    </source>
</evidence>
<dbReference type="EMBL" id="SGBB01000007">
    <property type="protein sequence ID" value="RZD18584.1"/>
    <property type="molecule type" value="Genomic_DNA"/>
</dbReference>
<keyword evidence="5 10" id="KW-0145">Chemotaxis</keyword>
<evidence type="ECO:0000256" key="6">
    <source>
        <dbReference type="ARBA" id="ARBA00022692"/>
    </source>
</evidence>
<evidence type="ECO:0000256" key="4">
    <source>
        <dbReference type="ARBA" id="ARBA00022475"/>
    </source>
</evidence>
<dbReference type="AlphaFoldDB" id="A0A519BMT9"/>
<evidence type="ECO:0000256" key="5">
    <source>
        <dbReference type="ARBA" id="ARBA00022500"/>
    </source>
</evidence>